<protein>
    <submittedName>
        <fullName evidence="3">ElaB/YqjD/DUF883 family membrane-anchored ribosome-binding protein</fullName>
    </submittedName>
</protein>
<evidence type="ECO:0000313" key="3">
    <source>
        <dbReference type="EMBL" id="MFK4640959.1"/>
    </source>
</evidence>
<sequence>MSLFTVLATSKVAAGVLAAGAVAAGGTGVAAFNGALPTEFQQTAHDVVGAPAPAASAATEKVAGKAAEAADAAETAKSKATDAVETAKATAKDAADAGQAKATDAVNEAKAAVEDATSPEAFGLCTAFLNGGLKADAKVPGFQVPDRCCRRRSQRPGTLHRRGGGRQGCRPEG</sequence>
<keyword evidence="2" id="KW-0732">Signal</keyword>
<feature type="signal peptide" evidence="2">
    <location>
        <begin position="1"/>
        <end position="23"/>
    </location>
</feature>
<feature type="chain" id="PRO_5046835081" evidence="2">
    <location>
        <begin position="24"/>
        <end position="173"/>
    </location>
</feature>
<reference evidence="3 4" key="1">
    <citation type="submission" date="2024-10" db="EMBL/GenBank/DDBJ databases">
        <title>Novel secondary metabolite-producing bacteria for plant disease control.</title>
        <authorList>
            <person name="Chevrette M."/>
        </authorList>
    </citation>
    <scope>NUCLEOTIDE SEQUENCE [LARGE SCALE GENOMIC DNA]</scope>
    <source>
        <strain evidence="3 4">J30 TE3557</strain>
    </source>
</reference>
<comment type="caution">
    <text evidence="3">The sequence shown here is derived from an EMBL/GenBank/DDBJ whole genome shotgun (WGS) entry which is preliminary data.</text>
</comment>
<feature type="region of interest" description="Disordered" evidence="1">
    <location>
        <begin position="149"/>
        <end position="173"/>
    </location>
</feature>
<feature type="compositionally biased region" description="Basic residues" evidence="1">
    <location>
        <begin position="149"/>
        <end position="164"/>
    </location>
</feature>
<gene>
    <name evidence="3" type="ORF">ABIA52_003848</name>
</gene>
<dbReference type="Gene3D" id="1.20.120.20">
    <property type="entry name" value="Apolipoprotein"/>
    <property type="match status" value="1"/>
</dbReference>
<dbReference type="Proteomes" id="UP001620520">
    <property type="component" value="Unassembled WGS sequence"/>
</dbReference>
<keyword evidence="4" id="KW-1185">Reference proteome</keyword>
<proteinExistence type="predicted"/>
<evidence type="ECO:0000256" key="2">
    <source>
        <dbReference type="SAM" id="SignalP"/>
    </source>
</evidence>
<name>A0ABW8NBI4_9MICC</name>
<dbReference type="EMBL" id="JBIYEW010000003">
    <property type="protein sequence ID" value="MFK4640959.1"/>
    <property type="molecule type" value="Genomic_DNA"/>
</dbReference>
<feature type="region of interest" description="Disordered" evidence="1">
    <location>
        <begin position="74"/>
        <end position="102"/>
    </location>
</feature>
<evidence type="ECO:0000313" key="4">
    <source>
        <dbReference type="Proteomes" id="UP001620520"/>
    </source>
</evidence>
<evidence type="ECO:0000256" key="1">
    <source>
        <dbReference type="SAM" id="MobiDB-lite"/>
    </source>
</evidence>
<organism evidence="3 4">
    <name type="scientific">Paenarthrobacter histidinolovorans</name>
    <dbReference type="NCBI Taxonomy" id="43664"/>
    <lineage>
        <taxon>Bacteria</taxon>
        <taxon>Bacillati</taxon>
        <taxon>Actinomycetota</taxon>
        <taxon>Actinomycetes</taxon>
        <taxon>Micrococcales</taxon>
        <taxon>Micrococcaceae</taxon>
        <taxon>Paenarthrobacter</taxon>
    </lineage>
</organism>
<accession>A0ABW8NBI4</accession>
<dbReference type="RefSeq" id="WP_404595412.1">
    <property type="nucleotide sequence ID" value="NZ_JBIYEW010000003.1"/>
</dbReference>